<proteinExistence type="predicted"/>
<comment type="caution">
    <text evidence="2">The sequence shown here is derived from an EMBL/GenBank/DDBJ whole genome shotgun (WGS) entry which is preliminary data.</text>
</comment>
<dbReference type="AlphaFoldDB" id="A0ABD0XSJ1"/>
<dbReference type="SUPFAM" id="SSF52058">
    <property type="entry name" value="L domain-like"/>
    <property type="match status" value="1"/>
</dbReference>
<protein>
    <recommendedName>
        <fullName evidence="1">Receptor L-domain domain-containing protein</fullName>
    </recommendedName>
</protein>
<keyword evidence="3" id="KW-1185">Reference proteome</keyword>
<dbReference type="EMBL" id="JBFDAA010000023">
    <property type="protein sequence ID" value="KAL1110147.1"/>
    <property type="molecule type" value="Genomic_DNA"/>
</dbReference>
<dbReference type="Pfam" id="PF01030">
    <property type="entry name" value="Recep_L_domain"/>
    <property type="match status" value="1"/>
</dbReference>
<sequence>MFAELKGCTIVEGFVHIVLIDNADFSDFENISFPELREITDYLLLYRVCGLHSIGKIFPNLSEIGLTSLTDILRGGVRLAKNPLLCFVDTIDWNIITRNGREYNYISANKMSNECPTCPSSNQSCAKSMKTGKPLCWNSQNCQKGKSIRSYFNKNCSEKCYLKLGQLVELVNSNYKIIY</sequence>
<evidence type="ECO:0000313" key="3">
    <source>
        <dbReference type="Proteomes" id="UP001558652"/>
    </source>
</evidence>
<dbReference type="Proteomes" id="UP001558652">
    <property type="component" value="Unassembled WGS sequence"/>
</dbReference>
<feature type="domain" description="Receptor L-domain" evidence="1">
    <location>
        <begin position="7"/>
        <end position="64"/>
    </location>
</feature>
<evidence type="ECO:0000259" key="1">
    <source>
        <dbReference type="Pfam" id="PF01030"/>
    </source>
</evidence>
<dbReference type="InterPro" id="IPR036941">
    <property type="entry name" value="Rcpt_L-dom_sf"/>
</dbReference>
<name>A0ABD0XSJ1_9HEMI</name>
<dbReference type="Gene3D" id="3.80.20.20">
    <property type="entry name" value="Receptor L-domain"/>
    <property type="match status" value="2"/>
</dbReference>
<organism evidence="2 3">
    <name type="scientific">Ranatra chinensis</name>
    <dbReference type="NCBI Taxonomy" id="642074"/>
    <lineage>
        <taxon>Eukaryota</taxon>
        <taxon>Metazoa</taxon>
        <taxon>Ecdysozoa</taxon>
        <taxon>Arthropoda</taxon>
        <taxon>Hexapoda</taxon>
        <taxon>Insecta</taxon>
        <taxon>Pterygota</taxon>
        <taxon>Neoptera</taxon>
        <taxon>Paraneoptera</taxon>
        <taxon>Hemiptera</taxon>
        <taxon>Heteroptera</taxon>
        <taxon>Panheteroptera</taxon>
        <taxon>Nepomorpha</taxon>
        <taxon>Nepidae</taxon>
        <taxon>Ranatrinae</taxon>
        <taxon>Ranatra</taxon>
    </lineage>
</organism>
<reference evidence="2 3" key="1">
    <citation type="submission" date="2024-07" db="EMBL/GenBank/DDBJ databases">
        <title>Chromosome-level genome assembly of the water stick insect Ranatra chinensis (Heteroptera: Nepidae).</title>
        <authorList>
            <person name="Liu X."/>
        </authorList>
    </citation>
    <scope>NUCLEOTIDE SEQUENCE [LARGE SCALE GENOMIC DNA]</scope>
    <source>
        <strain evidence="2">Cailab_2021Rc</strain>
        <tissue evidence="2">Muscle</tissue>
    </source>
</reference>
<accession>A0ABD0XSJ1</accession>
<dbReference type="InterPro" id="IPR000494">
    <property type="entry name" value="Rcpt_L-dom"/>
</dbReference>
<gene>
    <name evidence="2" type="ORF">AAG570_008224</name>
</gene>
<evidence type="ECO:0000313" key="2">
    <source>
        <dbReference type="EMBL" id="KAL1110147.1"/>
    </source>
</evidence>